<keyword evidence="3" id="KW-1185">Reference proteome</keyword>
<dbReference type="AlphaFoldDB" id="A0A9Q9II19"/>
<dbReference type="RefSeq" id="WP_033356741.1">
    <property type="nucleotide sequence ID" value="NZ_CP073767.1"/>
</dbReference>
<reference evidence="2" key="1">
    <citation type="submission" date="2021-04" db="EMBL/GenBank/DDBJ databases">
        <title>Dactylosporangium aurantiacum NRRL B-8018 full assembly.</title>
        <authorList>
            <person name="Hartkoorn R.C."/>
            <person name="Beaudoing E."/>
            <person name="Hot D."/>
        </authorList>
    </citation>
    <scope>NUCLEOTIDE SEQUENCE</scope>
    <source>
        <strain evidence="2">NRRL B-8018</strain>
    </source>
</reference>
<evidence type="ECO:0000259" key="1">
    <source>
        <dbReference type="Pfam" id="PF19361"/>
    </source>
</evidence>
<gene>
    <name evidence="2" type="ORF">Daura_41480</name>
</gene>
<dbReference type="EMBL" id="CP073767">
    <property type="protein sequence ID" value="UWZ53010.1"/>
    <property type="molecule type" value="Genomic_DNA"/>
</dbReference>
<dbReference type="OrthoDB" id="3396564at2"/>
<accession>A0A9Q9II19</accession>
<feature type="domain" description="DUF5937" evidence="1">
    <location>
        <begin position="1"/>
        <end position="72"/>
    </location>
</feature>
<dbReference type="Pfam" id="PF19361">
    <property type="entry name" value="DUF5937"/>
    <property type="match status" value="1"/>
</dbReference>
<dbReference type="KEGG" id="daur:Daura_41480"/>
<name>A0A9Q9II19_9ACTN</name>
<evidence type="ECO:0000313" key="3">
    <source>
        <dbReference type="Proteomes" id="UP001058003"/>
    </source>
</evidence>
<dbReference type="InterPro" id="IPR045981">
    <property type="entry name" value="DUF5937"/>
</dbReference>
<organism evidence="2 3">
    <name type="scientific">Dactylosporangium aurantiacum</name>
    <dbReference type="NCBI Taxonomy" id="35754"/>
    <lineage>
        <taxon>Bacteria</taxon>
        <taxon>Bacillati</taxon>
        <taxon>Actinomycetota</taxon>
        <taxon>Actinomycetes</taxon>
        <taxon>Micromonosporales</taxon>
        <taxon>Micromonosporaceae</taxon>
        <taxon>Dactylosporangium</taxon>
    </lineage>
</organism>
<dbReference type="Proteomes" id="UP001058003">
    <property type="component" value="Chromosome"/>
</dbReference>
<proteinExistence type="predicted"/>
<evidence type="ECO:0000313" key="2">
    <source>
        <dbReference type="EMBL" id="UWZ53010.1"/>
    </source>
</evidence>
<sequence>MTLTIDITGMPAERCVFAPSPHAELTSMLHVLAEPAHHPAAQAWAAATLAGLQPALADRLLEAEFLGRSSRAPACSRRCRGDILDVEAVGVIN</sequence>
<protein>
    <recommendedName>
        <fullName evidence="1">DUF5937 domain-containing protein</fullName>
    </recommendedName>
</protein>